<sequence length="172" mass="19646">MEVNQRKRDDGGILNIITKTKAALSFRKLGIDSGTVPVTIPTREEEFKRLFDAYSDQVSYKQKFLDQNAFLVYYTNGYDGPGRDSLEKDPVNERQTLQFGARNEAWIFWDDFLSECDFYESSIRKTGASSSDDADESFVDMMKYLSNTIQALDSYLKLSPPEDLKAAEKEVS</sequence>
<protein>
    <submittedName>
        <fullName evidence="1">Uncharacterized protein</fullName>
    </submittedName>
</protein>
<name>A0A448ZIE0_9STRA</name>
<dbReference type="OrthoDB" id="44869at2759"/>
<evidence type="ECO:0000313" key="1">
    <source>
        <dbReference type="EMBL" id="VEU41785.1"/>
    </source>
</evidence>
<accession>A0A448ZIE0</accession>
<organism evidence="1 2">
    <name type="scientific">Pseudo-nitzschia multistriata</name>
    <dbReference type="NCBI Taxonomy" id="183589"/>
    <lineage>
        <taxon>Eukaryota</taxon>
        <taxon>Sar</taxon>
        <taxon>Stramenopiles</taxon>
        <taxon>Ochrophyta</taxon>
        <taxon>Bacillariophyta</taxon>
        <taxon>Bacillariophyceae</taxon>
        <taxon>Bacillariophycidae</taxon>
        <taxon>Bacillariales</taxon>
        <taxon>Bacillariaceae</taxon>
        <taxon>Pseudo-nitzschia</taxon>
    </lineage>
</organism>
<dbReference type="EMBL" id="CAACVS010000385">
    <property type="protein sequence ID" value="VEU41785.1"/>
    <property type="molecule type" value="Genomic_DNA"/>
</dbReference>
<proteinExistence type="predicted"/>
<dbReference type="AlphaFoldDB" id="A0A448ZIE0"/>
<evidence type="ECO:0000313" key="2">
    <source>
        <dbReference type="Proteomes" id="UP000291116"/>
    </source>
</evidence>
<gene>
    <name evidence="1" type="ORF">PSNMU_V1.4_AUG-EV-PASAV3_0087320</name>
</gene>
<keyword evidence="2" id="KW-1185">Reference proteome</keyword>
<dbReference type="Proteomes" id="UP000291116">
    <property type="component" value="Unassembled WGS sequence"/>
</dbReference>
<reference evidence="1 2" key="1">
    <citation type="submission" date="2019-01" db="EMBL/GenBank/DDBJ databases">
        <authorList>
            <person name="Ferrante I. M."/>
        </authorList>
    </citation>
    <scope>NUCLEOTIDE SEQUENCE [LARGE SCALE GENOMIC DNA]</scope>
    <source>
        <strain evidence="1 2">B856</strain>
    </source>
</reference>